<name>A0A656KH03_BLUGR</name>
<evidence type="ECO:0000313" key="2">
    <source>
        <dbReference type="Proteomes" id="UP000053110"/>
    </source>
</evidence>
<dbReference type="EMBL" id="KE375107">
    <property type="protein sequence ID" value="EPQ63572.1"/>
    <property type="molecule type" value="Genomic_DNA"/>
</dbReference>
<proteinExistence type="predicted"/>
<evidence type="ECO:0000313" key="1">
    <source>
        <dbReference type="EMBL" id="EPQ63572.1"/>
    </source>
</evidence>
<sequence length="112" mass="12372">MCPSVMPFAKSKLLKTSIYPSELYTLSARVSNPEAADFPGFLDNPFVTPITPPAAYTNFLKNVYRENASQIALSSLSSLPRDHKIGVSHLDSLEISSYVRQSNYSSLERPST</sequence>
<reference evidence="2" key="1">
    <citation type="journal article" date="2013" name="Nat. Genet.">
        <title>The wheat powdery mildew genome shows the unique evolution of an obligate biotroph.</title>
        <authorList>
            <person name="Wicker T."/>
            <person name="Oberhaensli S."/>
            <person name="Parlange F."/>
            <person name="Buchmann J.P."/>
            <person name="Shatalina M."/>
            <person name="Roffler S."/>
            <person name="Ben-David R."/>
            <person name="Dolezel J."/>
            <person name="Simkova H."/>
            <person name="Schulze-Lefert P."/>
            <person name="Spanu P.D."/>
            <person name="Bruggmann R."/>
            <person name="Amselem J."/>
            <person name="Quesneville H."/>
            <person name="Ver Loren van Themaat E."/>
            <person name="Paape T."/>
            <person name="Shimizu K.K."/>
            <person name="Keller B."/>
        </authorList>
    </citation>
    <scope>NUCLEOTIDE SEQUENCE [LARGE SCALE GENOMIC DNA]</scope>
    <source>
        <strain evidence="2">96224</strain>
    </source>
</reference>
<accession>A0A656KH03</accession>
<dbReference type="OrthoDB" id="5405654at2759"/>
<protein>
    <submittedName>
        <fullName evidence="1">Uncharacterized protein</fullName>
    </submittedName>
</protein>
<dbReference type="Proteomes" id="UP000053110">
    <property type="component" value="Unassembled WGS sequence"/>
</dbReference>
<gene>
    <name evidence="1" type="ORF">BGT96224_2828</name>
</gene>
<dbReference type="AlphaFoldDB" id="A0A656KH03"/>
<organism evidence="1 2">
    <name type="scientific">Blumeria graminis f. sp. tritici 96224</name>
    <dbReference type="NCBI Taxonomy" id="1268274"/>
    <lineage>
        <taxon>Eukaryota</taxon>
        <taxon>Fungi</taxon>
        <taxon>Dikarya</taxon>
        <taxon>Ascomycota</taxon>
        <taxon>Pezizomycotina</taxon>
        <taxon>Leotiomycetes</taxon>
        <taxon>Erysiphales</taxon>
        <taxon>Erysiphaceae</taxon>
        <taxon>Blumeria</taxon>
    </lineage>
</organism>